<dbReference type="RefSeq" id="WP_164034763.1">
    <property type="nucleotide sequence ID" value="NZ_JAAGNZ010000001.1"/>
</dbReference>
<organism evidence="1 2">
    <name type="scientific">Spirosoma agri</name>
    <dbReference type="NCBI Taxonomy" id="1987381"/>
    <lineage>
        <taxon>Bacteria</taxon>
        <taxon>Pseudomonadati</taxon>
        <taxon>Bacteroidota</taxon>
        <taxon>Cytophagia</taxon>
        <taxon>Cytophagales</taxon>
        <taxon>Cytophagaceae</taxon>
        <taxon>Spirosoma</taxon>
    </lineage>
</organism>
<name>A0A6M0ICD4_9BACT</name>
<evidence type="ECO:0000313" key="2">
    <source>
        <dbReference type="Proteomes" id="UP000477386"/>
    </source>
</evidence>
<protein>
    <submittedName>
        <fullName evidence="1">Uncharacterized protein</fullName>
    </submittedName>
</protein>
<accession>A0A6M0ICD4</accession>
<keyword evidence="2" id="KW-1185">Reference proteome</keyword>
<reference evidence="1 2" key="1">
    <citation type="submission" date="2020-02" db="EMBL/GenBank/DDBJ databases">
        <title>Draft genome sequence of two Spirosoma agri KCTC 52727 and Spirosoma terrae KCTC 52035.</title>
        <authorList>
            <person name="Rojas J."/>
            <person name="Ambika Manirajan B."/>
            <person name="Ratering S."/>
            <person name="Suarez C."/>
            <person name="Schnell S."/>
        </authorList>
    </citation>
    <scope>NUCLEOTIDE SEQUENCE [LARGE SCALE GENOMIC DNA]</scope>
    <source>
        <strain evidence="1 2">KCTC 52727</strain>
    </source>
</reference>
<dbReference type="EMBL" id="JAAGNZ010000001">
    <property type="protein sequence ID" value="NEU65425.1"/>
    <property type="molecule type" value="Genomic_DNA"/>
</dbReference>
<dbReference type="AlphaFoldDB" id="A0A6M0ICD4"/>
<comment type="caution">
    <text evidence="1">The sequence shown here is derived from an EMBL/GenBank/DDBJ whole genome shotgun (WGS) entry which is preliminary data.</text>
</comment>
<sequence length="146" mass="16221">MNKNLLFCALLFSMTACQQNDEIQPNSSSLAGEVVGSYQTNLYIDPSYAATPTDKMPSAELKAESDSTVTLIYTRLYPAREVKQLAHVGLIRQAEAVQLRIADSSIGSFQTDRVFTNNGMEKQGKVLRIALQQGEQDLIYFTGHRK</sequence>
<gene>
    <name evidence="1" type="ORF">GK091_00890</name>
</gene>
<proteinExistence type="predicted"/>
<dbReference type="PROSITE" id="PS51257">
    <property type="entry name" value="PROKAR_LIPOPROTEIN"/>
    <property type="match status" value="1"/>
</dbReference>
<dbReference type="Proteomes" id="UP000477386">
    <property type="component" value="Unassembled WGS sequence"/>
</dbReference>
<evidence type="ECO:0000313" key="1">
    <source>
        <dbReference type="EMBL" id="NEU65425.1"/>
    </source>
</evidence>